<feature type="transmembrane region" description="Helical" evidence="4">
    <location>
        <begin position="197"/>
        <end position="217"/>
    </location>
</feature>
<dbReference type="Pfam" id="PF07690">
    <property type="entry name" value="MFS_1"/>
    <property type="match status" value="1"/>
</dbReference>
<evidence type="ECO:0000313" key="6">
    <source>
        <dbReference type="Proteomes" id="UP000807353"/>
    </source>
</evidence>
<dbReference type="GO" id="GO:0022857">
    <property type="term" value="F:transmembrane transporter activity"/>
    <property type="evidence" value="ECO:0007669"/>
    <property type="project" value="InterPro"/>
</dbReference>
<feature type="transmembrane region" description="Helical" evidence="4">
    <location>
        <begin position="241"/>
        <end position="263"/>
    </location>
</feature>
<comment type="caution">
    <text evidence="5">The sequence shown here is derived from an EMBL/GenBank/DDBJ whole genome shotgun (WGS) entry which is preliminary data.</text>
</comment>
<feature type="transmembrane region" description="Helical" evidence="4">
    <location>
        <begin position="102"/>
        <end position="123"/>
    </location>
</feature>
<feature type="transmembrane region" description="Helical" evidence="4">
    <location>
        <begin position="394"/>
        <end position="419"/>
    </location>
</feature>
<dbReference type="PANTHER" id="PTHR11360:SF234">
    <property type="entry name" value="MFS-TYPE TRANSPORTER DBAD-RELATED"/>
    <property type="match status" value="1"/>
</dbReference>
<dbReference type="InterPro" id="IPR050327">
    <property type="entry name" value="Proton-linked_MCT"/>
</dbReference>
<keyword evidence="6" id="KW-1185">Reference proteome</keyword>
<feature type="transmembrane region" description="Helical" evidence="4">
    <location>
        <begin position="129"/>
        <end position="151"/>
    </location>
</feature>
<evidence type="ECO:0000256" key="2">
    <source>
        <dbReference type="ARBA" id="ARBA00006727"/>
    </source>
</evidence>
<reference evidence="5" key="1">
    <citation type="submission" date="2020-11" db="EMBL/GenBank/DDBJ databases">
        <authorList>
            <consortium name="DOE Joint Genome Institute"/>
            <person name="Ahrendt S."/>
            <person name="Riley R."/>
            <person name="Andreopoulos W."/>
            <person name="Labutti K."/>
            <person name="Pangilinan J."/>
            <person name="Ruiz-Duenas F.J."/>
            <person name="Barrasa J.M."/>
            <person name="Sanchez-Garcia M."/>
            <person name="Camarero S."/>
            <person name="Miyauchi S."/>
            <person name="Serrano A."/>
            <person name="Linde D."/>
            <person name="Babiker R."/>
            <person name="Drula E."/>
            <person name="Ayuso-Fernandez I."/>
            <person name="Pacheco R."/>
            <person name="Padilla G."/>
            <person name="Ferreira P."/>
            <person name="Barriuso J."/>
            <person name="Kellner H."/>
            <person name="Castanera R."/>
            <person name="Alfaro M."/>
            <person name="Ramirez L."/>
            <person name="Pisabarro A.G."/>
            <person name="Kuo A."/>
            <person name="Tritt A."/>
            <person name="Lipzen A."/>
            <person name="He G."/>
            <person name="Yan M."/>
            <person name="Ng V."/>
            <person name="Cullen D."/>
            <person name="Martin F."/>
            <person name="Rosso M.-N."/>
            <person name="Henrissat B."/>
            <person name="Hibbett D."/>
            <person name="Martinez A.T."/>
            <person name="Grigoriev I.V."/>
        </authorList>
    </citation>
    <scope>NUCLEOTIDE SEQUENCE</scope>
    <source>
        <strain evidence="5">CBS 247.69</strain>
    </source>
</reference>
<keyword evidence="4" id="KW-0472">Membrane</keyword>
<accession>A0A9P6CFN5</accession>
<evidence type="ECO:0000256" key="4">
    <source>
        <dbReference type="SAM" id="Phobius"/>
    </source>
</evidence>
<feature type="transmembrane region" description="Helical" evidence="4">
    <location>
        <begin position="330"/>
        <end position="356"/>
    </location>
</feature>
<sequence>MSEHKSDPETPDTTIVQHSENAGDDVEEETFPEGGWQAWMTVLGAALVQFSTFGYTNAFGVYQGAYVWIVETPSCIGWIGGIQIFLVLGSGIITGRAFDRGYFHHLMIAGSLLHAFSFFMLSLAHENQYYQIILSQGLGGGLGAGIIYTPCVAIGSHYFKRNLPVAIGLVAAGTALGAVLHPIMLNHLLHDARSFPHAVRMSAVLNSSLLVVANLMMRTRLPPKKNITVIPYAAFARDVPYLFLLLGGMLIICAFSFPVFFLQLYGNANGFGQGFVQYCFPIMNASSILGRIIPATLAPRVGVINLAIICTLCMSILMFSLRAVTNTNGLIAFSAIYGFFSGGGVALTPAMLASLARDVDEIGARIGVSFALSGTIGLFAIPIAGALLTSELHWWRPIIFGGTTMLSGACCYIITRFLVARRRGTQLV</sequence>
<organism evidence="5 6">
    <name type="scientific">Collybia nuda</name>
    <dbReference type="NCBI Taxonomy" id="64659"/>
    <lineage>
        <taxon>Eukaryota</taxon>
        <taxon>Fungi</taxon>
        <taxon>Dikarya</taxon>
        <taxon>Basidiomycota</taxon>
        <taxon>Agaricomycotina</taxon>
        <taxon>Agaricomycetes</taxon>
        <taxon>Agaricomycetidae</taxon>
        <taxon>Agaricales</taxon>
        <taxon>Tricholomatineae</taxon>
        <taxon>Clitocybaceae</taxon>
        <taxon>Collybia</taxon>
    </lineage>
</organism>
<feature type="transmembrane region" description="Helical" evidence="4">
    <location>
        <begin position="368"/>
        <end position="388"/>
    </location>
</feature>
<dbReference type="Proteomes" id="UP000807353">
    <property type="component" value="Unassembled WGS sequence"/>
</dbReference>
<comment type="similarity">
    <text evidence="2">Belongs to the major facilitator superfamily. Monocarboxylate porter (TC 2.A.1.13) family.</text>
</comment>
<dbReference type="PANTHER" id="PTHR11360">
    <property type="entry name" value="MONOCARBOXYLATE TRANSPORTER"/>
    <property type="match status" value="1"/>
</dbReference>
<gene>
    <name evidence="5" type="ORF">BDZ94DRAFT_1311538</name>
</gene>
<dbReference type="AlphaFoldDB" id="A0A9P6CFN5"/>
<feature type="transmembrane region" description="Helical" evidence="4">
    <location>
        <begin position="163"/>
        <end position="185"/>
    </location>
</feature>
<name>A0A9P6CFN5_9AGAR</name>
<keyword evidence="4" id="KW-0812">Transmembrane</keyword>
<proteinExistence type="inferred from homology"/>
<feature type="compositionally biased region" description="Polar residues" evidence="3">
    <location>
        <begin position="11"/>
        <end position="20"/>
    </location>
</feature>
<feature type="transmembrane region" description="Helical" evidence="4">
    <location>
        <begin position="76"/>
        <end position="95"/>
    </location>
</feature>
<dbReference type="GO" id="GO:0016020">
    <property type="term" value="C:membrane"/>
    <property type="evidence" value="ECO:0007669"/>
    <property type="project" value="UniProtKB-SubCell"/>
</dbReference>
<dbReference type="InterPro" id="IPR011701">
    <property type="entry name" value="MFS"/>
</dbReference>
<feature type="transmembrane region" description="Helical" evidence="4">
    <location>
        <begin position="275"/>
        <end position="294"/>
    </location>
</feature>
<keyword evidence="4" id="KW-1133">Transmembrane helix</keyword>
<evidence type="ECO:0000313" key="5">
    <source>
        <dbReference type="EMBL" id="KAF9460405.1"/>
    </source>
</evidence>
<evidence type="ECO:0000256" key="1">
    <source>
        <dbReference type="ARBA" id="ARBA00004141"/>
    </source>
</evidence>
<dbReference type="EMBL" id="MU150299">
    <property type="protein sequence ID" value="KAF9460405.1"/>
    <property type="molecule type" value="Genomic_DNA"/>
</dbReference>
<evidence type="ECO:0000256" key="3">
    <source>
        <dbReference type="SAM" id="MobiDB-lite"/>
    </source>
</evidence>
<protein>
    <submittedName>
        <fullName evidence="5">MFS general substrate transporter</fullName>
    </submittedName>
</protein>
<dbReference type="Gene3D" id="1.20.1250.20">
    <property type="entry name" value="MFS general substrate transporter like domains"/>
    <property type="match status" value="2"/>
</dbReference>
<dbReference type="InterPro" id="IPR036259">
    <property type="entry name" value="MFS_trans_sf"/>
</dbReference>
<dbReference type="SUPFAM" id="SSF103473">
    <property type="entry name" value="MFS general substrate transporter"/>
    <property type="match status" value="1"/>
</dbReference>
<feature type="region of interest" description="Disordered" evidence="3">
    <location>
        <begin position="1"/>
        <end position="29"/>
    </location>
</feature>
<comment type="subcellular location">
    <subcellularLocation>
        <location evidence="1">Membrane</location>
        <topology evidence="1">Multi-pass membrane protein</topology>
    </subcellularLocation>
</comment>
<feature type="transmembrane region" description="Helical" evidence="4">
    <location>
        <begin position="301"/>
        <end position="324"/>
    </location>
</feature>
<dbReference type="OrthoDB" id="6499973at2759"/>